<dbReference type="OrthoDB" id="8193702at2"/>
<reference evidence="2 3" key="1">
    <citation type="submission" date="2018-05" db="EMBL/GenBank/DDBJ databases">
        <title>Genomic Encyclopedia of Type Strains, Phase IV (KMG-IV): sequencing the most valuable type-strain genomes for metagenomic binning, comparative biology and taxonomic classification.</title>
        <authorList>
            <person name="Goeker M."/>
        </authorList>
    </citation>
    <scope>NUCLEOTIDE SEQUENCE [LARGE SCALE GENOMIC DNA]</scope>
    <source>
        <strain evidence="2 3">DSM 16791</strain>
    </source>
</reference>
<dbReference type="InterPro" id="IPR016181">
    <property type="entry name" value="Acyl_CoA_acyltransferase"/>
</dbReference>
<name>A0A317PRT9_9HYPH</name>
<dbReference type="GO" id="GO:0016740">
    <property type="term" value="F:transferase activity"/>
    <property type="evidence" value="ECO:0007669"/>
    <property type="project" value="UniProtKB-KW"/>
</dbReference>
<dbReference type="Pfam" id="PF13480">
    <property type="entry name" value="Acetyltransf_6"/>
    <property type="match status" value="1"/>
</dbReference>
<dbReference type="EMBL" id="QGTR01000001">
    <property type="protein sequence ID" value="PWW03455.1"/>
    <property type="molecule type" value="Genomic_DNA"/>
</dbReference>
<accession>A0A317PRT9</accession>
<comment type="caution">
    <text evidence="2">The sequence shown here is derived from an EMBL/GenBank/DDBJ whole genome shotgun (WGS) entry which is preliminary data.</text>
</comment>
<organism evidence="2 3">
    <name type="scientific">Hoeflea marina</name>
    <dbReference type="NCBI Taxonomy" id="274592"/>
    <lineage>
        <taxon>Bacteria</taxon>
        <taxon>Pseudomonadati</taxon>
        <taxon>Pseudomonadota</taxon>
        <taxon>Alphaproteobacteria</taxon>
        <taxon>Hyphomicrobiales</taxon>
        <taxon>Rhizobiaceae</taxon>
        <taxon>Hoeflea</taxon>
    </lineage>
</organism>
<gene>
    <name evidence="2" type="ORF">DFR52_101136</name>
</gene>
<evidence type="ECO:0000259" key="1">
    <source>
        <dbReference type="Pfam" id="PF13480"/>
    </source>
</evidence>
<dbReference type="RefSeq" id="WP_110030018.1">
    <property type="nucleotide sequence ID" value="NZ_QGTR01000001.1"/>
</dbReference>
<evidence type="ECO:0000313" key="3">
    <source>
        <dbReference type="Proteomes" id="UP000246352"/>
    </source>
</evidence>
<feature type="domain" description="BioF2-like acetyltransferase" evidence="1">
    <location>
        <begin position="196"/>
        <end position="350"/>
    </location>
</feature>
<dbReference type="InterPro" id="IPR038740">
    <property type="entry name" value="BioF2-like_GNAT_dom"/>
</dbReference>
<keyword evidence="3" id="KW-1185">Reference proteome</keyword>
<sequence length="417" mass="45811">MIHVHDSFAAPLLSARPPATVTAGCASNRISLTARLIDSFAEAEPMWREIEAGAQASVHQSYDWCLAWSRSTHVRTALVAIELDGRPAALFPFEIVRRGGIRVARFIGSSQSNVNSGLFSAEFLSRADPRLMDMLVAALRAVRLPADVVALERMRSGCGDWVQPFALMPKVINQNSSFQLPLFPRFEDVLAQLNAKRRRKKFRVSERRLEPVGGYRHMIASTTEEGQALLAEFFRQKATRLSERGLPDVFGDGELKAFFEDLTRVPESGTKPILEMHGVVLGGENEGRVIAIAALTEKDGHVICQFGSIDAEIAADASAGELLFYLMIQRASLAGCHVFDFGIGDQPYKRSWCTVESLHFDSFIALNLRGRLAAAGLSNLVRAKRLIKTSPALHRIAARLRIIGRPHAAAPDAVADD</sequence>
<dbReference type="AlphaFoldDB" id="A0A317PRT9"/>
<proteinExistence type="predicted"/>
<dbReference type="SUPFAM" id="SSF55729">
    <property type="entry name" value="Acyl-CoA N-acyltransferases (Nat)"/>
    <property type="match status" value="1"/>
</dbReference>
<evidence type="ECO:0000313" key="2">
    <source>
        <dbReference type="EMBL" id="PWW03455.1"/>
    </source>
</evidence>
<protein>
    <submittedName>
        <fullName evidence="2">CelD/BcsL family acetyltransferase involved in cellulose biosynthesis</fullName>
    </submittedName>
</protein>
<dbReference type="Proteomes" id="UP000246352">
    <property type="component" value="Unassembled WGS sequence"/>
</dbReference>
<keyword evidence="2" id="KW-0808">Transferase</keyword>
<dbReference type="Gene3D" id="3.40.630.30">
    <property type="match status" value="1"/>
</dbReference>